<dbReference type="Pfam" id="PF13472">
    <property type="entry name" value="Lipase_GDSL_2"/>
    <property type="match status" value="1"/>
</dbReference>
<feature type="region of interest" description="Disordered" evidence="1">
    <location>
        <begin position="245"/>
        <end position="265"/>
    </location>
</feature>
<dbReference type="InterPro" id="IPR036514">
    <property type="entry name" value="SGNH_hydro_sf"/>
</dbReference>
<evidence type="ECO:0000313" key="3">
    <source>
        <dbReference type="EMBL" id="GAB95692.1"/>
    </source>
</evidence>
<comment type="caution">
    <text evidence="3">The sequence shown here is derived from an EMBL/GenBank/DDBJ whole genome shotgun (WGS) entry which is preliminary data.</text>
</comment>
<dbReference type="RefSeq" id="WP_006592224.1">
    <property type="nucleotide sequence ID" value="NZ_BAHD01000025.1"/>
</dbReference>
<evidence type="ECO:0000259" key="2">
    <source>
        <dbReference type="Pfam" id="PF13472"/>
    </source>
</evidence>
<gene>
    <name evidence="3" type="ORF">KILIM_025_00290</name>
</gene>
<dbReference type="STRING" id="1184609.KILIM_025_00290"/>
<dbReference type="eggNOG" id="COG2755">
    <property type="taxonomic scope" value="Bacteria"/>
</dbReference>
<dbReference type="OrthoDB" id="3465773at2"/>
<dbReference type="EMBL" id="BAHD01000025">
    <property type="protein sequence ID" value="GAB95692.1"/>
    <property type="molecule type" value="Genomic_DNA"/>
</dbReference>
<dbReference type="InterPro" id="IPR053140">
    <property type="entry name" value="GDSL_Rv0518-like"/>
</dbReference>
<dbReference type="Proteomes" id="UP000008366">
    <property type="component" value="Unassembled WGS sequence"/>
</dbReference>
<dbReference type="PANTHER" id="PTHR43784:SF2">
    <property type="entry name" value="GDSL-LIKE LIPASE_ACYLHYDROLASE, PUTATIVE (AFU_ORTHOLOGUE AFUA_2G00820)-RELATED"/>
    <property type="match status" value="1"/>
</dbReference>
<evidence type="ECO:0000313" key="4">
    <source>
        <dbReference type="Proteomes" id="UP000008366"/>
    </source>
</evidence>
<reference evidence="3 4" key="1">
    <citation type="submission" date="2012-08" db="EMBL/GenBank/DDBJ databases">
        <title>Whole genome shotgun sequence of Kineosphaera limosa NBRC 100340.</title>
        <authorList>
            <person name="Yoshida I."/>
            <person name="Isaki S."/>
            <person name="Hosoyama A."/>
            <person name="Tsuchikane K."/>
            <person name="Katsumata H."/>
            <person name="Ando Y."/>
            <person name="Ohji S."/>
            <person name="Hamada M."/>
            <person name="Tamura T."/>
            <person name="Yamazoe A."/>
            <person name="Yamazaki S."/>
            <person name="Fujita N."/>
        </authorList>
    </citation>
    <scope>NUCLEOTIDE SEQUENCE [LARGE SCALE GENOMIC DNA]</scope>
    <source>
        <strain evidence="3 4">NBRC 100340</strain>
    </source>
</reference>
<protein>
    <recommendedName>
        <fullName evidence="2">SGNH hydrolase-type esterase domain-containing protein</fullName>
    </recommendedName>
</protein>
<evidence type="ECO:0000256" key="1">
    <source>
        <dbReference type="SAM" id="MobiDB-lite"/>
    </source>
</evidence>
<dbReference type="CDD" id="cd01832">
    <property type="entry name" value="SGNH_hydrolase_like_1"/>
    <property type="match status" value="1"/>
</dbReference>
<sequence>MAPLERTWERYVAIGDSFTEGLMDPSVDDPELYVGWADRLAARLARRNAALGLDFGYANLAVRGRLLADIAGPQLEAALELTPDLVSISAGGNDLLRPRVSIAEVAKGLEEAVVRLRETGADVLMVSAPDIGFAPLVNRVNPRMAELTAHVWGIAQRHDCPVVDLWTARELQDMRMWAPDRIHFSTAGHRRVADQAAWTLGLDVPQSDHVLEPAPKLTRLGTLAANREWASEHLAPWVRRHLTGRSSGDGRSAKRPAVKSVDFDV</sequence>
<name>K6WUB6_9MICO</name>
<keyword evidence="4" id="KW-1185">Reference proteome</keyword>
<dbReference type="SUPFAM" id="SSF52266">
    <property type="entry name" value="SGNH hydrolase"/>
    <property type="match status" value="1"/>
</dbReference>
<proteinExistence type="predicted"/>
<organism evidence="3 4">
    <name type="scientific">Kineosphaera limosa NBRC 100340</name>
    <dbReference type="NCBI Taxonomy" id="1184609"/>
    <lineage>
        <taxon>Bacteria</taxon>
        <taxon>Bacillati</taxon>
        <taxon>Actinomycetota</taxon>
        <taxon>Actinomycetes</taxon>
        <taxon>Micrococcales</taxon>
        <taxon>Dermatophilaceae</taxon>
        <taxon>Kineosphaera</taxon>
    </lineage>
</organism>
<accession>K6WUB6</accession>
<dbReference type="PANTHER" id="PTHR43784">
    <property type="entry name" value="GDSL-LIKE LIPASE/ACYLHYDROLASE, PUTATIVE (AFU_ORTHOLOGUE AFUA_2G00820)-RELATED"/>
    <property type="match status" value="1"/>
</dbReference>
<dbReference type="Gene3D" id="3.40.50.1110">
    <property type="entry name" value="SGNH hydrolase"/>
    <property type="match status" value="1"/>
</dbReference>
<dbReference type="InterPro" id="IPR013830">
    <property type="entry name" value="SGNH_hydro"/>
</dbReference>
<feature type="domain" description="SGNH hydrolase-type esterase" evidence="2">
    <location>
        <begin position="13"/>
        <end position="191"/>
    </location>
</feature>
<dbReference type="AlphaFoldDB" id="K6WUB6"/>